<dbReference type="EMBL" id="SMCQ01000028">
    <property type="protein sequence ID" value="TCV92007.1"/>
    <property type="molecule type" value="Genomic_DNA"/>
</dbReference>
<evidence type="ECO:0000313" key="4">
    <source>
        <dbReference type="Proteomes" id="UP000295515"/>
    </source>
</evidence>
<keyword evidence="1" id="KW-0812">Transmembrane</keyword>
<dbReference type="AlphaFoldDB" id="A0A4R3YI37"/>
<name>A0A4R3YI37_9FIRM</name>
<gene>
    <name evidence="3" type="ORF">EDD60_12841</name>
</gene>
<protein>
    <submittedName>
        <fullName evidence="3">Sigma factor regulator</fullName>
    </submittedName>
</protein>
<reference evidence="3 4" key="1">
    <citation type="submission" date="2019-03" db="EMBL/GenBank/DDBJ databases">
        <title>Genomic Encyclopedia of Type Strains, Phase IV (KMG-IV): sequencing the most valuable type-strain genomes for metagenomic binning, comparative biology and taxonomic classification.</title>
        <authorList>
            <person name="Goeker M."/>
        </authorList>
    </citation>
    <scope>NUCLEOTIDE SEQUENCE [LARGE SCALE GENOMIC DNA]</scope>
    <source>
        <strain evidence="3 4">DSM 29487</strain>
    </source>
</reference>
<feature type="domain" description="Sigma factor regulator C-terminal" evidence="2">
    <location>
        <begin position="187"/>
        <end position="349"/>
    </location>
</feature>
<dbReference type="InterPro" id="IPR025672">
    <property type="entry name" value="Sigma_reg_C_dom"/>
</dbReference>
<keyword evidence="4" id="KW-1185">Reference proteome</keyword>
<sequence length="358" mass="42333">MKKDQLDELLKLDDEGTNKKIKKIIHKKIYSRIIIFTIIITLVIVTIAKGYQYISDYIYYNPFHEENLIVDEQSETFSGKTFKIVLQTWCEIYCPNYGYYPNHDIQSLGLGNYELKVKFHNLFDKLYVDDSYNAIININQSKMSIEDFNGEHYFSRMSYEFLNLSLSENNGYGKDLFKINDKTLNEIEKLPESSLLNVSISFDKPYSLEKTIDFMKRYNQVKFLWMATDLWSQDDPTLARGISLYKLSMYDLTEDAKRKYPHFYIENNNSITPDILQQYYLSNLKMLLDHEKEYNMISKASNSMDYSSLKETYKCAKNGFQVSGLRIIVNKNDLLKMIKKDNIQYIYIDDIKLSELQK</sequence>
<dbReference type="Pfam" id="PF13791">
    <property type="entry name" value="Sigma_reg_C"/>
    <property type="match status" value="1"/>
</dbReference>
<accession>A0A4R3YI37</accession>
<dbReference type="RefSeq" id="WP_066446658.1">
    <property type="nucleotide sequence ID" value="NZ_JANKBF010000003.1"/>
</dbReference>
<evidence type="ECO:0000256" key="1">
    <source>
        <dbReference type="SAM" id="Phobius"/>
    </source>
</evidence>
<proteinExistence type="predicted"/>
<organism evidence="3 4">
    <name type="scientific">Longibaculum muris</name>
    <dbReference type="NCBI Taxonomy" id="1796628"/>
    <lineage>
        <taxon>Bacteria</taxon>
        <taxon>Bacillati</taxon>
        <taxon>Bacillota</taxon>
        <taxon>Erysipelotrichia</taxon>
        <taxon>Erysipelotrichales</taxon>
        <taxon>Coprobacillaceae</taxon>
        <taxon>Longibaculum</taxon>
    </lineage>
</organism>
<keyword evidence="1" id="KW-0472">Membrane</keyword>
<dbReference type="GeneID" id="98916581"/>
<evidence type="ECO:0000259" key="2">
    <source>
        <dbReference type="Pfam" id="PF13791"/>
    </source>
</evidence>
<comment type="caution">
    <text evidence="3">The sequence shown here is derived from an EMBL/GenBank/DDBJ whole genome shotgun (WGS) entry which is preliminary data.</text>
</comment>
<evidence type="ECO:0000313" key="3">
    <source>
        <dbReference type="EMBL" id="TCV92007.1"/>
    </source>
</evidence>
<keyword evidence="1" id="KW-1133">Transmembrane helix</keyword>
<feature type="transmembrane region" description="Helical" evidence="1">
    <location>
        <begin position="29"/>
        <end position="48"/>
    </location>
</feature>
<dbReference type="Proteomes" id="UP000295515">
    <property type="component" value="Unassembled WGS sequence"/>
</dbReference>